<feature type="region of interest" description="Disordered" evidence="1">
    <location>
        <begin position="202"/>
        <end position="239"/>
    </location>
</feature>
<feature type="transmembrane region" description="Helical" evidence="2">
    <location>
        <begin position="73"/>
        <end position="89"/>
    </location>
</feature>
<dbReference type="Pfam" id="PF06197">
    <property type="entry name" value="DUF998"/>
    <property type="match status" value="1"/>
</dbReference>
<dbReference type="Proteomes" id="UP000568380">
    <property type="component" value="Unassembled WGS sequence"/>
</dbReference>
<protein>
    <submittedName>
        <fullName evidence="3">Putative membrane protein</fullName>
    </submittedName>
</protein>
<comment type="caution">
    <text evidence="3">The sequence shown here is derived from an EMBL/GenBank/DDBJ whole genome shotgun (WGS) entry which is preliminary data.</text>
</comment>
<name>A0A7W8A4W8_9ACTN</name>
<keyword evidence="4" id="KW-1185">Reference proteome</keyword>
<organism evidence="3 4">
    <name type="scientific">Nonomuraea endophytica</name>
    <dbReference type="NCBI Taxonomy" id="714136"/>
    <lineage>
        <taxon>Bacteria</taxon>
        <taxon>Bacillati</taxon>
        <taxon>Actinomycetota</taxon>
        <taxon>Actinomycetes</taxon>
        <taxon>Streptosporangiales</taxon>
        <taxon>Streptosporangiaceae</taxon>
        <taxon>Nonomuraea</taxon>
    </lineage>
</organism>
<accession>A0A7W8A4W8</accession>
<keyword evidence="2" id="KW-1133">Transmembrane helix</keyword>
<gene>
    <name evidence="3" type="ORF">HNR40_005122</name>
</gene>
<keyword evidence="2" id="KW-0472">Membrane</keyword>
<dbReference type="InterPro" id="IPR009339">
    <property type="entry name" value="DUF998"/>
</dbReference>
<dbReference type="EMBL" id="JACHIN010000007">
    <property type="protein sequence ID" value="MBB5079636.1"/>
    <property type="molecule type" value="Genomic_DNA"/>
</dbReference>
<dbReference type="RefSeq" id="WP_184965481.1">
    <property type="nucleotide sequence ID" value="NZ_JACHIN010000007.1"/>
</dbReference>
<evidence type="ECO:0000256" key="1">
    <source>
        <dbReference type="SAM" id="MobiDB-lite"/>
    </source>
</evidence>
<keyword evidence="2" id="KW-0812">Transmembrane</keyword>
<feature type="transmembrane region" description="Helical" evidence="2">
    <location>
        <begin position="135"/>
        <end position="152"/>
    </location>
</feature>
<sequence length="239" mass="24227">MIWGAVAGALVAVFSLGYAQLALPEQPLLSDYALVSGGLVPVVTGMLGLAATCVFLAYGLAVREPARTAATRVLLLAGAAGLMLSAVFPTDPAGVAVKSITGEIHRWSAAVVFTTLPVAGWMLARARGALPRWNAVRALAVTSAITLVVYLATHPASFLSPLINGGAYYGLLERALVLAEIVLLVVMAIAALREHRHPSTAAIPTQGAAPDIASDTAGSGPAPDAGPGPAAGRTEHLAA</sequence>
<evidence type="ECO:0000256" key="2">
    <source>
        <dbReference type="SAM" id="Phobius"/>
    </source>
</evidence>
<feature type="transmembrane region" description="Helical" evidence="2">
    <location>
        <begin position="104"/>
        <end position="123"/>
    </location>
</feature>
<proteinExistence type="predicted"/>
<feature type="compositionally biased region" description="Low complexity" evidence="1">
    <location>
        <begin position="217"/>
        <end position="232"/>
    </location>
</feature>
<evidence type="ECO:0000313" key="3">
    <source>
        <dbReference type="EMBL" id="MBB5079636.1"/>
    </source>
</evidence>
<feature type="transmembrane region" description="Helical" evidence="2">
    <location>
        <begin position="40"/>
        <end position="61"/>
    </location>
</feature>
<dbReference type="AlphaFoldDB" id="A0A7W8A4W8"/>
<feature type="transmembrane region" description="Helical" evidence="2">
    <location>
        <begin position="172"/>
        <end position="192"/>
    </location>
</feature>
<reference evidence="3 4" key="1">
    <citation type="submission" date="2020-08" db="EMBL/GenBank/DDBJ databases">
        <title>Genomic Encyclopedia of Type Strains, Phase IV (KMG-IV): sequencing the most valuable type-strain genomes for metagenomic binning, comparative biology and taxonomic classification.</title>
        <authorList>
            <person name="Goeker M."/>
        </authorList>
    </citation>
    <scope>NUCLEOTIDE SEQUENCE [LARGE SCALE GENOMIC DNA]</scope>
    <source>
        <strain evidence="3 4">DSM 45385</strain>
    </source>
</reference>
<evidence type="ECO:0000313" key="4">
    <source>
        <dbReference type="Proteomes" id="UP000568380"/>
    </source>
</evidence>